<evidence type="ECO:0000313" key="1">
    <source>
        <dbReference type="EMBL" id="KAL0345555.1"/>
    </source>
</evidence>
<organism evidence="1">
    <name type="scientific">Sesamum radiatum</name>
    <name type="common">Black benniseed</name>
    <dbReference type="NCBI Taxonomy" id="300843"/>
    <lineage>
        <taxon>Eukaryota</taxon>
        <taxon>Viridiplantae</taxon>
        <taxon>Streptophyta</taxon>
        <taxon>Embryophyta</taxon>
        <taxon>Tracheophyta</taxon>
        <taxon>Spermatophyta</taxon>
        <taxon>Magnoliopsida</taxon>
        <taxon>eudicotyledons</taxon>
        <taxon>Gunneridae</taxon>
        <taxon>Pentapetalae</taxon>
        <taxon>asterids</taxon>
        <taxon>lamiids</taxon>
        <taxon>Lamiales</taxon>
        <taxon>Pedaliaceae</taxon>
        <taxon>Sesamum</taxon>
    </lineage>
</organism>
<dbReference type="AlphaFoldDB" id="A0AAW2NNV2"/>
<sequence>MGTVLPSTVSRPWCHGGLGRRFPSWTRHLCLLLETVVVPLLDIGPPILFGQRLWPQVLLAQHISKRIGDTSVCDRGRILSLELIVLATLRLHWIGLI</sequence>
<reference evidence="1" key="1">
    <citation type="submission" date="2020-06" db="EMBL/GenBank/DDBJ databases">
        <authorList>
            <person name="Li T."/>
            <person name="Hu X."/>
            <person name="Zhang T."/>
            <person name="Song X."/>
            <person name="Zhang H."/>
            <person name="Dai N."/>
            <person name="Sheng W."/>
            <person name="Hou X."/>
            <person name="Wei L."/>
        </authorList>
    </citation>
    <scope>NUCLEOTIDE SEQUENCE</scope>
    <source>
        <strain evidence="1">G02</strain>
        <tissue evidence="1">Leaf</tissue>
    </source>
</reference>
<gene>
    <name evidence="1" type="ORF">Sradi_4386800</name>
</gene>
<comment type="caution">
    <text evidence="1">The sequence shown here is derived from an EMBL/GenBank/DDBJ whole genome shotgun (WGS) entry which is preliminary data.</text>
</comment>
<name>A0AAW2NNV2_SESRA</name>
<proteinExistence type="predicted"/>
<dbReference type="EMBL" id="JACGWJ010000019">
    <property type="protein sequence ID" value="KAL0345555.1"/>
    <property type="molecule type" value="Genomic_DNA"/>
</dbReference>
<protein>
    <submittedName>
        <fullName evidence="1">Uncharacterized protein</fullName>
    </submittedName>
</protein>
<accession>A0AAW2NNV2</accession>
<reference evidence="1" key="2">
    <citation type="journal article" date="2024" name="Plant">
        <title>Genomic evolution and insights into agronomic trait innovations of Sesamum species.</title>
        <authorList>
            <person name="Miao H."/>
            <person name="Wang L."/>
            <person name="Qu L."/>
            <person name="Liu H."/>
            <person name="Sun Y."/>
            <person name="Le M."/>
            <person name="Wang Q."/>
            <person name="Wei S."/>
            <person name="Zheng Y."/>
            <person name="Lin W."/>
            <person name="Duan Y."/>
            <person name="Cao H."/>
            <person name="Xiong S."/>
            <person name="Wang X."/>
            <person name="Wei L."/>
            <person name="Li C."/>
            <person name="Ma Q."/>
            <person name="Ju M."/>
            <person name="Zhao R."/>
            <person name="Li G."/>
            <person name="Mu C."/>
            <person name="Tian Q."/>
            <person name="Mei H."/>
            <person name="Zhang T."/>
            <person name="Gao T."/>
            <person name="Zhang H."/>
        </authorList>
    </citation>
    <scope>NUCLEOTIDE SEQUENCE</scope>
    <source>
        <strain evidence="1">G02</strain>
    </source>
</reference>